<evidence type="ECO:0000313" key="2">
    <source>
        <dbReference type="Proteomes" id="UP000006468"/>
    </source>
</evidence>
<accession>D5QBN8</accession>
<dbReference type="Proteomes" id="UP000006468">
    <property type="component" value="Chromosome"/>
</dbReference>
<gene>
    <name evidence="1" type="ORF">GXY_02661</name>
</gene>
<dbReference type="AlphaFoldDB" id="D5QBN8"/>
<name>D5QBN8_NOVHA</name>
<sequence length="55" mass="5095">MEAAGIEATGDSAMAGTCRVTGCGGAAECTMGGLAAGGAVTVAAFAESGTLSRPE</sequence>
<dbReference type="HOGENOM" id="CLU_3026353_0_0_5"/>
<proteinExistence type="predicted"/>
<organism evidence="1 2">
    <name type="scientific">Novacetimonas hansenii ATCC 23769</name>
    <dbReference type="NCBI Taxonomy" id="714995"/>
    <lineage>
        <taxon>Bacteria</taxon>
        <taxon>Pseudomonadati</taxon>
        <taxon>Pseudomonadota</taxon>
        <taxon>Alphaproteobacteria</taxon>
        <taxon>Acetobacterales</taxon>
        <taxon>Acetobacteraceae</taxon>
        <taxon>Novacetimonas</taxon>
    </lineage>
</organism>
<evidence type="ECO:0000313" key="1">
    <source>
        <dbReference type="EMBL" id="EFG85724.1"/>
    </source>
</evidence>
<dbReference type="EMBL" id="ADTV01000004">
    <property type="protein sequence ID" value="EFG85724.1"/>
    <property type="molecule type" value="Genomic_DNA"/>
</dbReference>
<protein>
    <submittedName>
        <fullName evidence="1">Uncharacterized protein</fullName>
    </submittedName>
</protein>
<reference evidence="1 2" key="1">
    <citation type="journal article" date="2010" name="J. Bacteriol.">
        <title>Genome sequence of a cellulose-producing bacterium, Gluconacetobacter hansenii ATCC 23769.</title>
        <authorList>
            <person name="Iyer P.R."/>
            <person name="Geib S.M."/>
            <person name="Catchmark J."/>
            <person name="Kao T.H."/>
            <person name="Tien M."/>
        </authorList>
    </citation>
    <scope>NUCLEOTIDE SEQUENCE [LARGE SCALE GENOMIC DNA]</scope>
    <source>
        <strain evidence="1 2">ATCC 23769</strain>
    </source>
</reference>
<comment type="caution">
    <text evidence="1">The sequence shown here is derived from an EMBL/GenBank/DDBJ whole genome shotgun (WGS) entry which is preliminary data.</text>
</comment>